<dbReference type="PANTHER" id="PTHR24291">
    <property type="entry name" value="CYTOCHROME P450 FAMILY 4"/>
    <property type="match status" value="1"/>
</dbReference>
<evidence type="ECO:0000256" key="2">
    <source>
        <dbReference type="ARBA" id="ARBA00010617"/>
    </source>
</evidence>
<dbReference type="Gene3D" id="1.10.630.10">
    <property type="entry name" value="Cytochrome P450"/>
    <property type="match status" value="1"/>
</dbReference>
<evidence type="ECO:0000313" key="8">
    <source>
        <dbReference type="Proteomes" id="UP000887540"/>
    </source>
</evidence>
<dbReference type="CDD" id="cd20628">
    <property type="entry name" value="CYP4"/>
    <property type="match status" value="1"/>
</dbReference>
<keyword evidence="7" id="KW-0560">Oxidoreductase</keyword>
<dbReference type="GO" id="GO:0016705">
    <property type="term" value="F:oxidoreductase activity, acting on paired donors, with incorporation or reduction of molecular oxygen"/>
    <property type="evidence" value="ECO:0007669"/>
    <property type="project" value="InterPro"/>
</dbReference>
<evidence type="ECO:0000256" key="3">
    <source>
        <dbReference type="ARBA" id="ARBA00022617"/>
    </source>
</evidence>
<accession>A0A914EBD2</accession>
<organism evidence="8 9">
    <name type="scientific">Acrobeloides nanus</name>
    <dbReference type="NCBI Taxonomy" id="290746"/>
    <lineage>
        <taxon>Eukaryota</taxon>
        <taxon>Metazoa</taxon>
        <taxon>Ecdysozoa</taxon>
        <taxon>Nematoda</taxon>
        <taxon>Chromadorea</taxon>
        <taxon>Rhabditida</taxon>
        <taxon>Tylenchina</taxon>
        <taxon>Cephalobomorpha</taxon>
        <taxon>Cephaloboidea</taxon>
        <taxon>Cephalobidae</taxon>
        <taxon>Acrobeloides</taxon>
    </lineage>
</organism>
<dbReference type="InterPro" id="IPR050196">
    <property type="entry name" value="Cytochrome_P450_Monoox"/>
</dbReference>
<evidence type="ECO:0000256" key="1">
    <source>
        <dbReference type="ARBA" id="ARBA00001971"/>
    </source>
</evidence>
<comment type="similarity">
    <text evidence="2 7">Belongs to the cytochrome P450 family.</text>
</comment>
<evidence type="ECO:0000313" key="9">
    <source>
        <dbReference type="WBParaSite" id="ACRNAN_scaffold6631.g22241.t1"/>
    </source>
</evidence>
<evidence type="ECO:0000256" key="5">
    <source>
        <dbReference type="ARBA" id="ARBA00023033"/>
    </source>
</evidence>
<dbReference type="GO" id="GO:0004497">
    <property type="term" value="F:monooxygenase activity"/>
    <property type="evidence" value="ECO:0007669"/>
    <property type="project" value="UniProtKB-KW"/>
</dbReference>
<evidence type="ECO:0000256" key="4">
    <source>
        <dbReference type="ARBA" id="ARBA00023004"/>
    </source>
</evidence>
<dbReference type="PRINTS" id="PR00385">
    <property type="entry name" value="P450"/>
</dbReference>
<dbReference type="SUPFAM" id="SSF48264">
    <property type="entry name" value="Cytochrome P450"/>
    <property type="match status" value="1"/>
</dbReference>
<dbReference type="GO" id="GO:0005506">
    <property type="term" value="F:iron ion binding"/>
    <property type="evidence" value="ECO:0007669"/>
    <property type="project" value="InterPro"/>
</dbReference>
<keyword evidence="5 7" id="KW-0503">Monooxygenase</keyword>
<dbReference type="PANTHER" id="PTHR24291:SF130">
    <property type="entry name" value="CYTOCHROME P450 FAMILY"/>
    <property type="match status" value="1"/>
</dbReference>
<dbReference type="Proteomes" id="UP000887540">
    <property type="component" value="Unplaced"/>
</dbReference>
<keyword evidence="3 6" id="KW-0349">Heme</keyword>
<comment type="cofactor">
    <cofactor evidence="1 6">
        <name>heme</name>
        <dbReference type="ChEBI" id="CHEBI:30413"/>
    </cofactor>
</comment>
<dbReference type="InterPro" id="IPR001128">
    <property type="entry name" value="Cyt_P450"/>
</dbReference>
<keyword evidence="4 6" id="KW-0408">Iron</keyword>
<dbReference type="PROSITE" id="PS00086">
    <property type="entry name" value="CYTOCHROME_P450"/>
    <property type="match status" value="1"/>
</dbReference>
<evidence type="ECO:0000256" key="7">
    <source>
        <dbReference type="RuleBase" id="RU000461"/>
    </source>
</evidence>
<reference evidence="9" key="1">
    <citation type="submission" date="2022-11" db="UniProtKB">
        <authorList>
            <consortium name="WormBaseParasite"/>
        </authorList>
    </citation>
    <scope>IDENTIFICATION</scope>
</reference>
<name>A0A914EBD2_9BILA</name>
<dbReference type="InterPro" id="IPR017972">
    <property type="entry name" value="Cyt_P450_CS"/>
</dbReference>
<dbReference type="AlphaFoldDB" id="A0A914EBD2"/>
<keyword evidence="8" id="KW-1185">Reference proteome</keyword>
<evidence type="ECO:0000256" key="6">
    <source>
        <dbReference type="PIRSR" id="PIRSR602401-1"/>
    </source>
</evidence>
<dbReference type="PRINTS" id="PR00463">
    <property type="entry name" value="EP450I"/>
</dbReference>
<dbReference type="InterPro" id="IPR036396">
    <property type="entry name" value="Cyt_P450_sf"/>
</dbReference>
<protein>
    <submittedName>
        <fullName evidence="9">Cytochrome P450</fullName>
    </submittedName>
</protein>
<keyword evidence="6 7" id="KW-0479">Metal-binding</keyword>
<sequence length="480" mass="55429">MQGPSTRLHEYGDKIYGPGALPIIGNAHKFPASSDGFLQYVAKNAQEAVTCGESVMRLWIGETLYVFPLNGEAAKTILESNTELTKSSDYDFFLPWLGTGLLISTDEKWRIRRKLLTPSFHFNMLDGFFEVFNREDRIFVENLDKYADGVQTVDLYPLIKHMALDIICGTAMGIELNAQGDPNQPYVRAVETFNKLAFEHNLYPWNWIGPIWYATGKATETKETLDVLLGFTQKVIKERAEIFDELKASGQKIEKKRTAFLDMLLNMKDVNQLSQEDIREEVDTFMFEGHDTTSSGIGWICWCLATHPEIQEKCYQEIFQYFGDSDRDVTLDDLKELKYLERCIKETMRVFPPVPVVLRKLKDDLEMGGKTVPRGSTITIFPYILHHNKEVFPNHDVFDPDNFLPENIAKRHNYSYIPFSAGPRNCIGQKFAFYEEKMTMIWVLRKYKLLCDYKLHDNTPCSEAILRPKMGIPLKLERRD</sequence>
<proteinExistence type="inferred from homology"/>
<feature type="binding site" description="axial binding residue" evidence="6">
    <location>
        <position position="426"/>
    </location>
    <ligand>
        <name>heme</name>
        <dbReference type="ChEBI" id="CHEBI:30413"/>
    </ligand>
    <ligandPart>
        <name>Fe</name>
        <dbReference type="ChEBI" id="CHEBI:18248"/>
    </ligandPart>
</feature>
<dbReference type="GO" id="GO:0020037">
    <property type="term" value="F:heme binding"/>
    <property type="evidence" value="ECO:0007669"/>
    <property type="project" value="InterPro"/>
</dbReference>
<dbReference type="WBParaSite" id="ACRNAN_scaffold6631.g22241.t1">
    <property type="protein sequence ID" value="ACRNAN_scaffold6631.g22241.t1"/>
    <property type="gene ID" value="ACRNAN_scaffold6631.g22241"/>
</dbReference>
<dbReference type="InterPro" id="IPR002401">
    <property type="entry name" value="Cyt_P450_E_grp-I"/>
</dbReference>
<dbReference type="Pfam" id="PF00067">
    <property type="entry name" value="p450"/>
    <property type="match status" value="1"/>
</dbReference>